<dbReference type="PANTHER" id="PTHR42912">
    <property type="entry name" value="METHYLTRANSFERASE"/>
    <property type="match status" value="1"/>
</dbReference>
<evidence type="ECO:0000313" key="2">
    <source>
        <dbReference type="EMBL" id="KAF7196981.1"/>
    </source>
</evidence>
<proteinExistence type="predicted"/>
<organism evidence="2 3">
    <name type="scientific">Pseudocercospora fuligena</name>
    <dbReference type="NCBI Taxonomy" id="685502"/>
    <lineage>
        <taxon>Eukaryota</taxon>
        <taxon>Fungi</taxon>
        <taxon>Dikarya</taxon>
        <taxon>Ascomycota</taxon>
        <taxon>Pezizomycotina</taxon>
        <taxon>Dothideomycetes</taxon>
        <taxon>Dothideomycetidae</taxon>
        <taxon>Mycosphaerellales</taxon>
        <taxon>Mycosphaerellaceae</taxon>
        <taxon>Pseudocercospora</taxon>
    </lineage>
</organism>
<feature type="domain" description="Methyltransferase" evidence="1">
    <location>
        <begin position="70"/>
        <end position="163"/>
    </location>
</feature>
<accession>A0A8H6RR90</accession>
<evidence type="ECO:0000259" key="1">
    <source>
        <dbReference type="Pfam" id="PF13649"/>
    </source>
</evidence>
<reference evidence="2" key="1">
    <citation type="submission" date="2020-04" db="EMBL/GenBank/DDBJ databases">
        <title>Draft genome resource of the tomato pathogen Pseudocercospora fuligena.</title>
        <authorList>
            <person name="Zaccaron A."/>
        </authorList>
    </citation>
    <scope>NUCLEOTIDE SEQUENCE</scope>
    <source>
        <strain evidence="2">PF001</strain>
    </source>
</reference>
<gene>
    <name evidence="2" type="ORF">HII31_01681</name>
</gene>
<evidence type="ECO:0000313" key="3">
    <source>
        <dbReference type="Proteomes" id="UP000660729"/>
    </source>
</evidence>
<keyword evidence="3" id="KW-1185">Reference proteome</keyword>
<dbReference type="InterPro" id="IPR029063">
    <property type="entry name" value="SAM-dependent_MTases_sf"/>
</dbReference>
<keyword evidence="2" id="KW-0489">Methyltransferase</keyword>
<dbReference type="Gene3D" id="3.40.50.150">
    <property type="entry name" value="Vaccinia Virus protein VP39"/>
    <property type="match status" value="1"/>
</dbReference>
<dbReference type="AlphaFoldDB" id="A0A8H6RR90"/>
<dbReference type="OrthoDB" id="66144at2759"/>
<dbReference type="Proteomes" id="UP000660729">
    <property type="component" value="Unassembled WGS sequence"/>
</dbReference>
<protein>
    <submittedName>
        <fullName evidence="2">Methyltransferase-like protein 27</fullName>
    </submittedName>
</protein>
<dbReference type="GO" id="GO:0008168">
    <property type="term" value="F:methyltransferase activity"/>
    <property type="evidence" value="ECO:0007669"/>
    <property type="project" value="UniProtKB-KW"/>
</dbReference>
<dbReference type="SUPFAM" id="SSF53335">
    <property type="entry name" value="S-adenosyl-L-methionine-dependent methyltransferases"/>
    <property type="match status" value="1"/>
</dbReference>
<dbReference type="InterPro" id="IPR041698">
    <property type="entry name" value="Methyltransf_25"/>
</dbReference>
<dbReference type="InterPro" id="IPR050508">
    <property type="entry name" value="Methyltransf_Superfamily"/>
</dbReference>
<sequence length="218" mass="23042">MSSPKVTTSSGGNDHVTSAYNAKDHKELTSVYDAWASEYDEDLLKQQDYVAPAHVAQAVVDAGGDMEGLILDAGCGTGLSGAALVKAGAKAGSIDGLDLSPGMLDVARKSGIYRDLEVADLNKPISKPDSIYDIVICVGTFTHKHVGPKPALEELVRVLKTGGILAATILDDIWTKEGFADEVDRLEKEALAEVIGSQSMDYRKAAGVKAKVLALRKN</sequence>
<dbReference type="EMBL" id="JABCIY010000021">
    <property type="protein sequence ID" value="KAF7196981.1"/>
    <property type="molecule type" value="Genomic_DNA"/>
</dbReference>
<dbReference type="GO" id="GO:0032259">
    <property type="term" value="P:methylation"/>
    <property type="evidence" value="ECO:0007669"/>
    <property type="project" value="UniProtKB-KW"/>
</dbReference>
<dbReference type="CDD" id="cd02440">
    <property type="entry name" value="AdoMet_MTases"/>
    <property type="match status" value="1"/>
</dbReference>
<name>A0A8H6RR90_9PEZI</name>
<comment type="caution">
    <text evidence="2">The sequence shown here is derived from an EMBL/GenBank/DDBJ whole genome shotgun (WGS) entry which is preliminary data.</text>
</comment>
<dbReference type="PANTHER" id="PTHR42912:SF93">
    <property type="entry name" value="N6-ADENOSINE-METHYLTRANSFERASE TMT1A"/>
    <property type="match status" value="1"/>
</dbReference>
<dbReference type="Pfam" id="PF13649">
    <property type="entry name" value="Methyltransf_25"/>
    <property type="match status" value="1"/>
</dbReference>
<keyword evidence="2" id="KW-0808">Transferase</keyword>